<dbReference type="Gene3D" id="1.10.3720.10">
    <property type="entry name" value="MetI-like"/>
    <property type="match status" value="1"/>
</dbReference>
<evidence type="ECO:0000313" key="9">
    <source>
        <dbReference type="EMBL" id="SAK87655.1"/>
    </source>
</evidence>
<keyword evidence="5 7" id="KW-1133">Transmembrane helix</keyword>
<proteinExistence type="inferred from homology"/>
<keyword evidence="6 7" id="KW-0472">Membrane</keyword>
<keyword evidence="2 7" id="KW-0813">Transport</keyword>
<dbReference type="InterPro" id="IPR000515">
    <property type="entry name" value="MetI-like"/>
</dbReference>
<evidence type="ECO:0000256" key="1">
    <source>
        <dbReference type="ARBA" id="ARBA00004651"/>
    </source>
</evidence>
<organism evidence="9 10">
    <name type="scientific">Caballeronia hypogeia</name>
    <dbReference type="NCBI Taxonomy" id="1777140"/>
    <lineage>
        <taxon>Bacteria</taxon>
        <taxon>Pseudomonadati</taxon>
        <taxon>Pseudomonadota</taxon>
        <taxon>Betaproteobacteria</taxon>
        <taxon>Burkholderiales</taxon>
        <taxon>Burkholderiaceae</taxon>
        <taxon>Caballeronia</taxon>
    </lineage>
</organism>
<reference evidence="9" key="1">
    <citation type="submission" date="2016-01" db="EMBL/GenBank/DDBJ databases">
        <authorList>
            <person name="Peeters C."/>
        </authorList>
    </citation>
    <scope>NUCLEOTIDE SEQUENCE</scope>
    <source>
        <strain evidence="9">LMG 29322</strain>
    </source>
</reference>
<dbReference type="PANTHER" id="PTHR47737:SF1">
    <property type="entry name" value="GLYCINE BETAINE_PROLINE BETAINE TRANSPORT SYSTEM PERMEASE PROTEIN PROW"/>
    <property type="match status" value="1"/>
</dbReference>
<feature type="domain" description="ABC transmembrane type-1" evidence="8">
    <location>
        <begin position="94"/>
        <end position="273"/>
    </location>
</feature>
<evidence type="ECO:0000259" key="8">
    <source>
        <dbReference type="PROSITE" id="PS50928"/>
    </source>
</evidence>
<dbReference type="PANTHER" id="PTHR47737">
    <property type="entry name" value="GLYCINE BETAINE/PROLINE BETAINE TRANSPORT SYSTEM PERMEASE PROTEIN PROW"/>
    <property type="match status" value="1"/>
</dbReference>
<dbReference type="Proteomes" id="UP000054851">
    <property type="component" value="Unassembled WGS sequence"/>
</dbReference>
<evidence type="ECO:0000256" key="5">
    <source>
        <dbReference type="ARBA" id="ARBA00022989"/>
    </source>
</evidence>
<feature type="transmembrane region" description="Helical" evidence="7">
    <location>
        <begin position="255"/>
        <end position="273"/>
    </location>
</feature>
<evidence type="ECO:0000256" key="3">
    <source>
        <dbReference type="ARBA" id="ARBA00022475"/>
    </source>
</evidence>
<name>A0A158CZ66_9BURK</name>
<feature type="transmembrane region" description="Helical" evidence="7">
    <location>
        <begin position="223"/>
        <end position="243"/>
    </location>
</feature>
<protein>
    <submittedName>
        <fullName evidence="9">Glycine-betaine binding ABC transporter permease</fullName>
    </submittedName>
</protein>
<dbReference type="CDD" id="cd06261">
    <property type="entry name" value="TM_PBP2"/>
    <property type="match status" value="1"/>
</dbReference>
<accession>A0A158CZ66</accession>
<evidence type="ECO:0000313" key="10">
    <source>
        <dbReference type="Proteomes" id="UP000054851"/>
    </source>
</evidence>
<evidence type="ECO:0000256" key="6">
    <source>
        <dbReference type="ARBA" id="ARBA00023136"/>
    </source>
</evidence>
<comment type="similarity">
    <text evidence="7">Belongs to the binding-protein-dependent transport system permease family.</text>
</comment>
<evidence type="ECO:0000256" key="7">
    <source>
        <dbReference type="RuleBase" id="RU363032"/>
    </source>
</evidence>
<dbReference type="PROSITE" id="PS50928">
    <property type="entry name" value="ABC_TM1"/>
    <property type="match status" value="1"/>
</dbReference>
<feature type="transmembrane region" description="Helical" evidence="7">
    <location>
        <begin position="142"/>
        <end position="164"/>
    </location>
</feature>
<dbReference type="GO" id="GO:0043190">
    <property type="term" value="C:ATP-binding cassette (ABC) transporter complex"/>
    <property type="evidence" value="ECO:0007669"/>
    <property type="project" value="TreeGrafter"/>
</dbReference>
<sequence>MNGDAMASMTEVFDAAVDNSLAWLTDHATNVFNGLSFALNGAFNGINAGLTFVPWWMLILVAAVCGWRFIGRTFAVTAVIGLWLCQAMGLWAETMSTLTLVFSSTLLALAVAIPAGIVLGLGSRSIKGVEVVLDFLQTMPPYIYLLPGIALLGYGPATAMWATWIVAIPPALRLTAHGVRMTPIQFRELGTAVGMTVFDHLFKIRVPMALTSIFAGINQSLMLSFGMVVIAGIAGSGGLGQAIYDAVRTLQIDKAVNAGIAIVVVTIVLDRFSQRLGQR</sequence>
<feature type="transmembrane region" description="Helical" evidence="7">
    <location>
        <begin position="98"/>
        <end position="121"/>
    </location>
</feature>
<keyword evidence="4 7" id="KW-0812">Transmembrane</keyword>
<keyword evidence="3" id="KW-1003">Cell membrane</keyword>
<comment type="caution">
    <text evidence="9">The sequence shown here is derived from an EMBL/GenBank/DDBJ whole genome shotgun (WGS) entry which is preliminary data.</text>
</comment>
<dbReference type="AlphaFoldDB" id="A0A158CZ66"/>
<dbReference type="RefSeq" id="WP_232471072.1">
    <property type="nucleotide sequence ID" value="NZ_FCOA02000031.1"/>
</dbReference>
<feature type="transmembrane region" description="Helical" evidence="7">
    <location>
        <begin position="46"/>
        <end position="67"/>
    </location>
</feature>
<evidence type="ECO:0000256" key="4">
    <source>
        <dbReference type="ARBA" id="ARBA00022692"/>
    </source>
</evidence>
<dbReference type="GO" id="GO:0015871">
    <property type="term" value="P:choline transport"/>
    <property type="evidence" value="ECO:0007669"/>
    <property type="project" value="TreeGrafter"/>
</dbReference>
<dbReference type="GO" id="GO:0031460">
    <property type="term" value="P:glycine betaine transport"/>
    <property type="evidence" value="ECO:0007669"/>
    <property type="project" value="TreeGrafter"/>
</dbReference>
<gene>
    <name evidence="9" type="ORF">AWB79_06213</name>
</gene>
<dbReference type="Pfam" id="PF00528">
    <property type="entry name" value="BPD_transp_1"/>
    <property type="match status" value="1"/>
</dbReference>
<dbReference type="GO" id="GO:0015226">
    <property type="term" value="F:carnitine transmembrane transporter activity"/>
    <property type="evidence" value="ECO:0007669"/>
    <property type="project" value="TreeGrafter"/>
</dbReference>
<keyword evidence="10" id="KW-1185">Reference proteome</keyword>
<comment type="subcellular location">
    <subcellularLocation>
        <location evidence="1 7">Cell membrane</location>
        <topology evidence="1 7">Multi-pass membrane protein</topology>
    </subcellularLocation>
</comment>
<evidence type="ECO:0000256" key="2">
    <source>
        <dbReference type="ARBA" id="ARBA00022448"/>
    </source>
</evidence>
<dbReference type="InterPro" id="IPR035906">
    <property type="entry name" value="MetI-like_sf"/>
</dbReference>
<dbReference type="SUPFAM" id="SSF161098">
    <property type="entry name" value="MetI-like"/>
    <property type="match status" value="1"/>
</dbReference>
<dbReference type="GO" id="GO:0005275">
    <property type="term" value="F:amine transmembrane transporter activity"/>
    <property type="evidence" value="ECO:0007669"/>
    <property type="project" value="TreeGrafter"/>
</dbReference>
<dbReference type="EMBL" id="FCOA02000031">
    <property type="protein sequence ID" value="SAK87655.1"/>
    <property type="molecule type" value="Genomic_DNA"/>
</dbReference>
<dbReference type="STRING" id="1777140.AWB79_06213"/>
<feature type="transmembrane region" description="Helical" evidence="7">
    <location>
        <begin position="74"/>
        <end position="92"/>
    </location>
</feature>